<keyword evidence="3" id="KW-1185">Reference proteome</keyword>
<dbReference type="AlphaFoldDB" id="A0AAN8XA96"/>
<feature type="compositionally biased region" description="Basic and acidic residues" evidence="1">
    <location>
        <begin position="21"/>
        <end position="31"/>
    </location>
</feature>
<evidence type="ECO:0000313" key="3">
    <source>
        <dbReference type="Proteomes" id="UP001381693"/>
    </source>
</evidence>
<evidence type="ECO:0000313" key="2">
    <source>
        <dbReference type="EMBL" id="KAK7075080.1"/>
    </source>
</evidence>
<feature type="compositionally biased region" description="Basic and acidic residues" evidence="1">
    <location>
        <begin position="1"/>
        <end position="13"/>
    </location>
</feature>
<gene>
    <name evidence="2" type="ORF">SK128_019931</name>
</gene>
<feature type="compositionally biased region" description="Low complexity" evidence="1">
    <location>
        <begin position="39"/>
        <end position="56"/>
    </location>
</feature>
<proteinExistence type="predicted"/>
<feature type="compositionally biased region" description="Gly residues" evidence="1">
    <location>
        <begin position="120"/>
        <end position="129"/>
    </location>
</feature>
<protein>
    <submittedName>
        <fullName evidence="2">Uncharacterized protein</fullName>
    </submittedName>
</protein>
<evidence type="ECO:0000256" key="1">
    <source>
        <dbReference type="SAM" id="MobiDB-lite"/>
    </source>
</evidence>
<reference evidence="2 3" key="1">
    <citation type="submission" date="2023-11" db="EMBL/GenBank/DDBJ databases">
        <title>Halocaridina rubra genome assembly.</title>
        <authorList>
            <person name="Smith C."/>
        </authorList>
    </citation>
    <scope>NUCLEOTIDE SEQUENCE [LARGE SCALE GENOMIC DNA]</scope>
    <source>
        <strain evidence="2">EP-1</strain>
        <tissue evidence="2">Whole</tissue>
    </source>
</reference>
<sequence length="174" mass="17770">DTRGGLEDPHLDHGNSSVAERGGRSVSRDRLSSTSKPMATSAGATSATTTASAPGAKGKLNGLDLMDEDVDNGPAISSADLDQLMEDFDLNDPTMVEETAKPAETKEKTEEKPAGLAGALPGGLPGGLSAGLSGLPNPMGEGNLMGKLGDLATQNPVTDVMSKGKDFLFKKFGL</sequence>
<organism evidence="2 3">
    <name type="scientific">Halocaridina rubra</name>
    <name type="common">Hawaiian red shrimp</name>
    <dbReference type="NCBI Taxonomy" id="373956"/>
    <lineage>
        <taxon>Eukaryota</taxon>
        <taxon>Metazoa</taxon>
        <taxon>Ecdysozoa</taxon>
        <taxon>Arthropoda</taxon>
        <taxon>Crustacea</taxon>
        <taxon>Multicrustacea</taxon>
        <taxon>Malacostraca</taxon>
        <taxon>Eumalacostraca</taxon>
        <taxon>Eucarida</taxon>
        <taxon>Decapoda</taxon>
        <taxon>Pleocyemata</taxon>
        <taxon>Caridea</taxon>
        <taxon>Atyoidea</taxon>
        <taxon>Atyidae</taxon>
        <taxon>Halocaridina</taxon>
    </lineage>
</organism>
<dbReference type="Proteomes" id="UP001381693">
    <property type="component" value="Unassembled WGS sequence"/>
</dbReference>
<feature type="region of interest" description="Disordered" evidence="1">
    <location>
        <begin position="1"/>
        <end position="79"/>
    </location>
</feature>
<accession>A0AAN8XA96</accession>
<dbReference type="EMBL" id="JAXCGZ010011370">
    <property type="protein sequence ID" value="KAK7075080.1"/>
    <property type="molecule type" value="Genomic_DNA"/>
</dbReference>
<feature type="compositionally biased region" description="Basic and acidic residues" evidence="1">
    <location>
        <begin position="99"/>
        <end position="113"/>
    </location>
</feature>
<feature type="region of interest" description="Disordered" evidence="1">
    <location>
        <begin position="99"/>
        <end position="135"/>
    </location>
</feature>
<comment type="caution">
    <text evidence="2">The sequence shown here is derived from an EMBL/GenBank/DDBJ whole genome shotgun (WGS) entry which is preliminary data.</text>
</comment>
<name>A0AAN8XA96_HALRR</name>
<feature type="non-terminal residue" evidence="2">
    <location>
        <position position="1"/>
    </location>
</feature>